<protein>
    <recommendedName>
        <fullName evidence="3 11">Beta-glucosidase</fullName>
        <ecNumber evidence="3 11">3.2.1.21</ecNumber>
    </recommendedName>
</protein>
<dbReference type="SUPFAM" id="SSF51445">
    <property type="entry name" value="(Trans)glycosidases"/>
    <property type="match status" value="1"/>
</dbReference>
<keyword evidence="13" id="KW-1185">Reference proteome</keyword>
<dbReference type="PANTHER" id="PTHR10353">
    <property type="entry name" value="GLYCOSYL HYDROLASE"/>
    <property type="match status" value="1"/>
</dbReference>
<name>A0A4Y8PTT2_9BACL</name>
<dbReference type="Proteomes" id="UP000298246">
    <property type="component" value="Unassembled WGS sequence"/>
</dbReference>
<comment type="catalytic activity">
    <reaction evidence="1 11">
        <text>Hydrolysis of terminal, non-reducing beta-D-glucosyl residues with release of beta-D-glucose.</text>
        <dbReference type="EC" id="3.2.1.21"/>
    </reaction>
</comment>
<dbReference type="GO" id="GO:0030245">
    <property type="term" value="P:cellulose catabolic process"/>
    <property type="evidence" value="ECO:0007669"/>
    <property type="project" value="UniProtKB-KW"/>
</dbReference>
<dbReference type="AlphaFoldDB" id="A0A4Y8PTT2"/>
<evidence type="ECO:0000256" key="2">
    <source>
        <dbReference type="ARBA" id="ARBA00010838"/>
    </source>
</evidence>
<evidence type="ECO:0000256" key="11">
    <source>
        <dbReference type="RuleBase" id="RU361175"/>
    </source>
</evidence>
<evidence type="ECO:0000256" key="10">
    <source>
        <dbReference type="PIRSR" id="PIRSR617736-2"/>
    </source>
</evidence>
<evidence type="ECO:0000256" key="7">
    <source>
        <dbReference type="ARBA" id="ARBA00023295"/>
    </source>
</evidence>
<comment type="similarity">
    <text evidence="2 11">Belongs to the glycosyl hydrolase 1 family.</text>
</comment>
<dbReference type="NCBIfam" id="TIGR03356">
    <property type="entry name" value="BGL"/>
    <property type="match status" value="1"/>
</dbReference>
<feature type="binding site" evidence="10">
    <location>
        <position position="119"/>
    </location>
    <ligand>
        <name>substrate</name>
    </ligand>
</feature>
<feature type="active site" description="Proton donor" evidence="9">
    <location>
        <position position="164"/>
    </location>
</feature>
<dbReference type="InterPro" id="IPR017853">
    <property type="entry name" value="GH"/>
</dbReference>
<dbReference type="GO" id="GO:0005829">
    <property type="term" value="C:cytosol"/>
    <property type="evidence" value="ECO:0007669"/>
    <property type="project" value="TreeGrafter"/>
</dbReference>
<dbReference type="FunFam" id="3.20.20.80:FF:000004">
    <property type="entry name" value="Beta-glucosidase 6-phospho-beta-glucosidase"/>
    <property type="match status" value="1"/>
</dbReference>
<dbReference type="InterPro" id="IPR001360">
    <property type="entry name" value="Glyco_hydro_1"/>
</dbReference>
<evidence type="ECO:0000256" key="1">
    <source>
        <dbReference type="ARBA" id="ARBA00000448"/>
    </source>
</evidence>
<evidence type="ECO:0000313" key="12">
    <source>
        <dbReference type="EMBL" id="TFE84067.1"/>
    </source>
</evidence>
<dbReference type="InterPro" id="IPR017736">
    <property type="entry name" value="Glyco_hydro_1_beta-glucosidase"/>
</dbReference>
<keyword evidence="6" id="KW-0119">Carbohydrate metabolism</keyword>
<evidence type="ECO:0000256" key="3">
    <source>
        <dbReference type="ARBA" id="ARBA00012744"/>
    </source>
</evidence>
<organism evidence="12 13">
    <name type="scientific">Paenibacillus athensensis</name>
    <dbReference type="NCBI Taxonomy" id="1967502"/>
    <lineage>
        <taxon>Bacteria</taxon>
        <taxon>Bacillati</taxon>
        <taxon>Bacillota</taxon>
        <taxon>Bacilli</taxon>
        <taxon>Bacillales</taxon>
        <taxon>Paenibacillaceae</taxon>
        <taxon>Paenibacillus</taxon>
    </lineage>
</organism>
<gene>
    <name evidence="12" type="ORF">B5M42_21375</name>
</gene>
<evidence type="ECO:0000256" key="6">
    <source>
        <dbReference type="ARBA" id="ARBA00023277"/>
    </source>
</evidence>
<dbReference type="GO" id="GO:0008422">
    <property type="term" value="F:beta-glucosidase activity"/>
    <property type="evidence" value="ECO:0007669"/>
    <property type="project" value="UniProtKB-EC"/>
</dbReference>
<feature type="active site" description="Nucleophile" evidence="9">
    <location>
        <position position="351"/>
    </location>
</feature>
<evidence type="ECO:0000256" key="5">
    <source>
        <dbReference type="ARBA" id="ARBA00023001"/>
    </source>
</evidence>
<dbReference type="PROSITE" id="PS00653">
    <property type="entry name" value="GLYCOSYL_HYDROL_F1_2"/>
    <property type="match status" value="1"/>
</dbReference>
<dbReference type="PRINTS" id="PR00131">
    <property type="entry name" value="GLHYDRLASE1"/>
</dbReference>
<evidence type="ECO:0000256" key="8">
    <source>
        <dbReference type="ARBA" id="ARBA00023326"/>
    </source>
</evidence>
<reference evidence="12 13" key="1">
    <citation type="submission" date="2017-03" db="EMBL/GenBank/DDBJ databases">
        <title>Isolation of Levoglucosan Utilizing Bacteria.</title>
        <authorList>
            <person name="Arya A.S."/>
        </authorList>
    </citation>
    <scope>NUCLEOTIDE SEQUENCE [LARGE SCALE GENOMIC DNA]</scope>
    <source>
        <strain evidence="12 13">MEC069</strain>
    </source>
</reference>
<dbReference type="PANTHER" id="PTHR10353:SF36">
    <property type="entry name" value="LP05116P"/>
    <property type="match status" value="1"/>
</dbReference>
<proteinExistence type="inferred from homology"/>
<feature type="binding site" evidence="10">
    <location>
        <position position="18"/>
    </location>
    <ligand>
        <name>substrate</name>
    </ligand>
</feature>
<keyword evidence="7 11" id="KW-0326">Glycosidase</keyword>
<evidence type="ECO:0000313" key="13">
    <source>
        <dbReference type="Proteomes" id="UP000298246"/>
    </source>
</evidence>
<evidence type="ECO:0000256" key="4">
    <source>
        <dbReference type="ARBA" id="ARBA00022801"/>
    </source>
</evidence>
<keyword evidence="5" id="KW-0136">Cellulose degradation</keyword>
<feature type="binding site" evidence="10">
    <location>
        <position position="163"/>
    </location>
    <ligand>
        <name>substrate</name>
    </ligand>
</feature>
<dbReference type="OrthoDB" id="9765195at2"/>
<accession>A0A4Y8PTT2</accession>
<sequence length="453" mass="51803">MSRFLQDFIWGTATSSYQIEGAAYEDGKKASIWDTFCQVPGRIVNNDHGEVACDHYHLYKEDIALLKELNMQSYRFSVCWPRIFPDGAGKPNEKGLDFYKRVVDELHKQQIHPLLTLYHWDLPQALQEKGGWANRDTVERFGEFSSYMYEQFGDVINDWVTINEPWVISYLGHYTGEHAPGITDISAFLKSAHNVLLAHGEGVQRFRQSKAKHGKIGIVLNVAQVYPASDSAEDRQAAHVWDGLLNAWFIDPVFKGRYPQYMQDLYGKLTDLSFIQPGDLEFISQKTDFLGINYYSVARVKQGDSAFGTELVKVAEPVTHMDWEIAPQGLVDILKRLSADTEGKLPIIVTENGAVYDDVVTPEGEVHDDERLDYVKKHIEACQQAIAEGVDLRGYYIWSMLDNFEWAFGYDKRFGMVHVDFETLKRTPKKTAYWYRDFIKNSTTGSVVDTASR</sequence>
<dbReference type="EMBL" id="MYFO01000039">
    <property type="protein sequence ID" value="TFE84067.1"/>
    <property type="molecule type" value="Genomic_DNA"/>
</dbReference>
<evidence type="ECO:0000256" key="9">
    <source>
        <dbReference type="PIRSR" id="PIRSR617736-1"/>
    </source>
</evidence>
<feature type="binding site" evidence="10">
    <location>
        <begin position="405"/>
        <end position="406"/>
    </location>
    <ligand>
        <name>substrate</name>
    </ligand>
</feature>
<dbReference type="EC" id="3.2.1.21" evidence="3 11"/>
<keyword evidence="4 11" id="KW-0378">Hydrolase</keyword>
<keyword evidence="8" id="KW-0624">Polysaccharide degradation</keyword>
<dbReference type="Gene3D" id="3.20.20.80">
    <property type="entry name" value="Glycosidases"/>
    <property type="match status" value="1"/>
</dbReference>
<dbReference type="RefSeq" id="WP_134756567.1">
    <property type="nucleotide sequence ID" value="NZ_MYFO02000015.1"/>
</dbReference>
<dbReference type="Pfam" id="PF00232">
    <property type="entry name" value="Glyco_hydro_1"/>
    <property type="match status" value="1"/>
</dbReference>
<feature type="binding site" evidence="10">
    <location>
        <position position="295"/>
    </location>
    <ligand>
        <name>substrate</name>
    </ligand>
</feature>
<feature type="binding site" evidence="10">
    <location>
        <position position="398"/>
    </location>
    <ligand>
        <name>substrate</name>
    </ligand>
</feature>
<dbReference type="InterPro" id="IPR033132">
    <property type="entry name" value="GH_1_N_CS"/>
</dbReference>
<comment type="caution">
    <text evidence="12">The sequence shown here is derived from an EMBL/GenBank/DDBJ whole genome shotgun (WGS) entry which is preliminary data.</text>
</comment>